<evidence type="ECO:0000313" key="9">
    <source>
        <dbReference type="EMBL" id="ONI32716.1"/>
    </source>
</evidence>
<dbReference type="eggNOG" id="KOG1497">
    <property type="taxonomic scope" value="Eukaryota"/>
</dbReference>
<dbReference type="KEGG" id="pper:18788496"/>
<evidence type="ECO:0000256" key="6">
    <source>
        <dbReference type="ARBA" id="ARBA00022790"/>
    </source>
</evidence>
<dbReference type="InterPro" id="IPR000717">
    <property type="entry name" value="PCI_dom"/>
</dbReference>
<evidence type="ECO:0000256" key="5">
    <source>
        <dbReference type="ARBA" id="ARBA00022490"/>
    </source>
</evidence>
<evidence type="ECO:0000256" key="4">
    <source>
        <dbReference type="ARBA" id="ARBA00014881"/>
    </source>
</evidence>
<dbReference type="Gramene" id="ONI32715">
    <property type="protein sequence ID" value="ONI32715"/>
    <property type="gene ID" value="PRUPE_1G381600"/>
</dbReference>
<dbReference type="STRING" id="3760.M5XRM6"/>
<dbReference type="Gramene" id="ONI32716">
    <property type="protein sequence ID" value="ONI32716"/>
    <property type="gene ID" value="PRUPE_1G381600"/>
</dbReference>
<evidence type="ECO:0000256" key="7">
    <source>
        <dbReference type="ARBA" id="ARBA00023242"/>
    </source>
</evidence>
<dbReference type="EMBL" id="CM007651">
    <property type="protein sequence ID" value="ONI32716.1"/>
    <property type="molecule type" value="Genomic_DNA"/>
</dbReference>
<name>M5XRM6_PRUPE</name>
<dbReference type="GO" id="GO:0008180">
    <property type="term" value="C:COP9 signalosome"/>
    <property type="evidence" value="ECO:0000318"/>
    <property type="project" value="GO_Central"/>
</dbReference>
<comment type="similarity">
    <text evidence="3">Belongs to the CSN4 family.</text>
</comment>
<dbReference type="PANTHER" id="PTHR10855">
    <property type="entry name" value="26S PROTEASOME NON-ATPASE REGULATORY SUBUNIT 12/COP9 SIGNALOSOME COMPLEX SUBUNIT 4"/>
    <property type="match status" value="1"/>
</dbReference>
<organism evidence="9 10">
    <name type="scientific">Prunus persica</name>
    <name type="common">Peach</name>
    <name type="synonym">Amygdalus persica</name>
    <dbReference type="NCBI Taxonomy" id="3760"/>
    <lineage>
        <taxon>Eukaryota</taxon>
        <taxon>Viridiplantae</taxon>
        <taxon>Streptophyta</taxon>
        <taxon>Embryophyta</taxon>
        <taxon>Tracheophyta</taxon>
        <taxon>Spermatophyta</taxon>
        <taxon>Magnoliopsida</taxon>
        <taxon>eudicotyledons</taxon>
        <taxon>Gunneridae</taxon>
        <taxon>Pentapetalae</taxon>
        <taxon>rosids</taxon>
        <taxon>fabids</taxon>
        <taxon>Rosales</taxon>
        <taxon>Rosaceae</taxon>
        <taxon>Amygdaloideae</taxon>
        <taxon>Amygdaleae</taxon>
        <taxon>Prunus</taxon>
    </lineage>
</organism>
<dbReference type="HOGENOM" id="CLU_028132_1_0_1"/>
<gene>
    <name evidence="9" type="ORF">PRUPE_1G381600</name>
</gene>
<accession>M5XRM6</accession>
<keyword evidence="6" id="KW-0736">Signalosome</keyword>
<dbReference type="OMA" id="KNIMHTV"/>
<dbReference type="AlphaFoldDB" id="M5XRM6"/>
<dbReference type="InterPro" id="IPR036390">
    <property type="entry name" value="WH_DNA-bd_sf"/>
</dbReference>
<proteinExistence type="inferred from homology"/>
<sequence length="395" mass="45181">MESAFASASAISDQRQKIEQYKHILSTVISSSDVVQAKKFIDHMLSEDVPLVVSRQLLQNFAQELGRWEPETQKEIAHYALSQIRAVSFEEQVLIIREKLAELYESEQQWSKAAQMLSGINLDSGMRVVDDTFKLSKCVQIARLYLEDDDAVNAEAFIHKASFLITNIQHEVLNLQYKVCYARILDLKRRFLEAALRYYEFSQIEKRQIGDEEIDEEALEQALSAAVTCTILAAAGPQRSRVLATLYKDERCSKLKIYPILQKVYLERILRKPEIDAFSEELKPHQKALLPDNFTVLDRAMIEHNLLSASKLYTNISFDELGTLLGIEPHKAEKIASKMIYEDRMRGSIDQVEAVIHFEDDTEELQQWDQQIVGLCQALNDVLDSMAKKGLPIPV</sequence>
<dbReference type="FunFam" id="1.10.10.10:FF:000190">
    <property type="entry name" value="COP9 signalosome complex subunit 4"/>
    <property type="match status" value="1"/>
</dbReference>
<dbReference type="Pfam" id="PF01399">
    <property type="entry name" value="PCI"/>
    <property type="match status" value="1"/>
</dbReference>
<dbReference type="SUPFAM" id="SSF46785">
    <property type="entry name" value="Winged helix' DNA-binding domain"/>
    <property type="match status" value="1"/>
</dbReference>
<feature type="domain" description="PCI" evidence="8">
    <location>
        <begin position="190"/>
        <end position="363"/>
    </location>
</feature>
<dbReference type="Gene3D" id="1.10.10.10">
    <property type="entry name" value="Winged helix-like DNA-binding domain superfamily/Winged helix DNA-binding domain"/>
    <property type="match status" value="1"/>
</dbReference>
<evidence type="ECO:0000256" key="2">
    <source>
        <dbReference type="ARBA" id="ARBA00004496"/>
    </source>
</evidence>
<dbReference type="Pfam" id="PF22241">
    <property type="entry name" value="PSMD12-CSN4_N"/>
    <property type="match status" value="1"/>
</dbReference>
<evidence type="ECO:0000313" key="10">
    <source>
        <dbReference type="Proteomes" id="UP000006882"/>
    </source>
</evidence>
<evidence type="ECO:0000256" key="3">
    <source>
        <dbReference type="ARBA" id="ARBA00010417"/>
    </source>
</evidence>
<reference evidence="9" key="2">
    <citation type="submission" date="2016-12" db="EMBL/GenBank/DDBJ databases">
        <title>WGS assembly of Prunus persica.</title>
        <authorList>
            <person name="Verde I."/>
            <person name="Jenkins J."/>
            <person name="Dondini L."/>
            <person name="Micali S."/>
            <person name="Pagliarani G."/>
            <person name="Vendramin E."/>
            <person name="Paris R."/>
            <person name="Aramini V."/>
            <person name="Gazza L."/>
            <person name="Rossini L."/>
            <person name="Bassi D."/>
            <person name="Troggio M."/>
            <person name="Shu S."/>
            <person name="Grimwood J.H."/>
            <person name="Tartarini S."/>
            <person name="Dettori M.T."/>
            <person name="Schmutz J."/>
        </authorList>
    </citation>
    <scope>NUCLEOTIDE SEQUENCE</scope>
</reference>
<evidence type="ECO:0000256" key="1">
    <source>
        <dbReference type="ARBA" id="ARBA00004123"/>
    </source>
</evidence>
<dbReference type="Proteomes" id="UP000006882">
    <property type="component" value="Chromosome G1"/>
</dbReference>
<keyword evidence="7" id="KW-0539">Nucleus</keyword>
<dbReference type="SMART" id="SM00088">
    <property type="entry name" value="PINT"/>
    <property type="match status" value="1"/>
</dbReference>
<evidence type="ECO:0000259" key="8">
    <source>
        <dbReference type="PROSITE" id="PS50250"/>
    </source>
</evidence>
<keyword evidence="10" id="KW-1185">Reference proteome</keyword>
<dbReference type="EMBL" id="CM007651">
    <property type="protein sequence ID" value="ONI32715.1"/>
    <property type="molecule type" value="Genomic_DNA"/>
</dbReference>
<keyword evidence="5" id="KW-0963">Cytoplasm</keyword>
<dbReference type="OrthoDB" id="295656at2759"/>
<dbReference type="PANTHER" id="PTHR10855:SF2">
    <property type="entry name" value="COP9 SIGNALOSOME COMPLEX SUBUNIT 4"/>
    <property type="match status" value="1"/>
</dbReference>
<reference evidence="9 10" key="1">
    <citation type="journal article" date="2013" name="Nat. Genet.">
        <title>The high-quality draft genome of peach (Prunus persica) identifies unique patterns of genetic diversity, domestication and genome evolution.</title>
        <authorList>
            <consortium name="International Peach Genome Initiative"/>
            <person name="Verde I."/>
            <person name="Abbott A.G."/>
            <person name="Scalabrin S."/>
            <person name="Jung S."/>
            <person name="Shu S."/>
            <person name="Marroni F."/>
            <person name="Zhebentyayeva T."/>
            <person name="Dettori M.T."/>
            <person name="Grimwood J."/>
            <person name="Cattonaro F."/>
            <person name="Zuccolo A."/>
            <person name="Rossini L."/>
            <person name="Jenkins J."/>
            <person name="Vendramin E."/>
            <person name="Meisel L.A."/>
            <person name="Decroocq V."/>
            <person name="Sosinski B."/>
            <person name="Prochnik S."/>
            <person name="Mitros T."/>
            <person name="Policriti A."/>
            <person name="Cipriani G."/>
            <person name="Dondini L."/>
            <person name="Ficklin S."/>
            <person name="Goodstein D.M."/>
            <person name="Xuan P."/>
            <person name="Del Fabbro C."/>
            <person name="Aramini V."/>
            <person name="Copetti D."/>
            <person name="Gonzalez S."/>
            <person name="Horner D.S."/>
            <person name="Falchi R."/>
            <person name="Lucas S."/>
            <person name="Mica E."/>
            <person name="Maldonado J."/>
            <person name="Lazzari B."/>
            <person name="Bielenberg D."/>
            <person name="Pirona R."/>
            <person name="Miculan M."/>
            <person name="Barakat A."/>
            <person name="Testolin R."/>
            <person name="Stella A."/>
            <person name="Tartarini S."/>
            <person name="Tonutti P."/>
            <person name="Arus P."/>
            <person name="Orellana A."/>
            <person name="Wells C."/>
            <person name="Main D."/>
            <person name="Vizzotto G."/>
            <person name="Silva H."/>
            <person name="Salamini F."/>
            <person name="Schmutz J."/>
            <person name="Morgante M."/>
            <person name="Rokhsar D.S."/>
        </authorList>
    </citation>
    <scope>NUCLEOTIDE SEQUENCE [LARGE SCALE GENOMIC DNA]</scope>
    <source>
        <strain evidence="10">cv. Nemared</strain>
    </source>
</reference>
<comment type="subcellular location">
    <subcellularLocation>
        <location evidence="2">Cytoplasm</location>
    </subcellularLocation>
    <subcellularLocation>
        <location evidence="1">Nucleus</location>
    </subcellularLocation>
</comment>
<dbReference type="PROSITE" id="PS50250">
    <property type="entry name" value="PCI"/>
    <property type="match status" value="1"/>
</dbReference>
<dbReference type="GO" id="GO:0005737">
    <property type="term" value="C:cytoplasm"/>
    <property type="evidence" value="ECO:0007669"/>
    <property type="project" value="UniProtKB-SubCell"/>
</dbReference>
<dbReference type="InterPro" id="IPR054559">
    <property type="entry name" value="PSMD12-CSN4-like_N"/>
</dbReference>
<protein>
    <recommendedName>
        <fullName evidence="4">COP9 signalosome complex subunit 4</fullName>
    </recommendedName>
</protein>
<dbReference type="InterPro" id="IPR036388">
    <property type="entry name" value="WH-like_DNA-bd_sf"/>
</dbReference>
<dbReference type="InterPro" id="IPR040134">
    <property type="entry name" value="PSMD12/CSN4"/>
</dbReference>